<reference evidence="4" key="1">
    <citation type="submission" date="2016-10" db="EMBL/GenBank/DDBJ databases">
        <authorList>
            <person name="Varghese N."/>
            <person name="Submissions S."/>
        </authorList>
    </citation>
    <scope>NUCLEOTIDE SEQUENCE [LARGE SCALE GENOMIC DNA]</scope>
    <source>
        <strain evidence="4">ATCC 25963</strain>
    </source>
</reference>
<keyword evidence="4" id="KW-1185">Reference proteome</keyword>
<name>A0A1I1Y1C1_9BACT</name>
<accession>A0A1I1Y1C1</accession>
<evidence type="ECO:0000259" key="2">
    <source>
        <dbReference type="Pfam" id="PF13785"/>
    </source>
</evidence>
<evidence type="ECO:0000256" key="1">
    <source>
        <dbReference type="SAM" id="Phobius"/>
    </source>
</evidence>
<feature type="transmembrane region" description="Helical" evidence="1">
    <location>
        <begin position="12"/>
        <end position="36"/>
    </location>
</feature>
<evidence type="ECO:0000313" key="3">
    <source>
        <dbReference type="EMBL" id="SFE13189.1"/>
    </source>
</evidence>
<gene>
    <name evidence="3" type="ORF">SAMN02745121_03098</name>
</gene>
<keyword evidence="1" id="KW-0812">Transmembrane</keyword>
<dbReference type="EMBL" id="FOMX01000009">
    <property type="protein sequence ID" value="SFE13189.1"/>
    <property type="molecule type" value="Genomic_DNA"/>
</dbReference>
<feature type="domain" description="DUF4178" evidence="2">
    <location>
        <begin position="135"/>
        <end position="248"/>
    </location>
</feature>
<evidence type="ECO:0000313" key="4">
    <source>
        <dbReference type="Proteomes" id="UP000199400"/>
    </source>
</evidence>
<keyword evidence="1" id="KW-0472">Membrane</keyword>
<dbReference type="Pfam" id="PF13785">
    <property type="entry name" value="DUF4178"/>
    <property type="match status" value="1"/>
</dbReference>
<dbReference type="OrthoDB" id="3775810at2"/>
<dbReference type="Proteomes" id="UP000199400">
    <property type="component" value="Unassembled WGS sequence"/>
</dbReference>
<dbReference type="InterPro" id="IPR025235">
    <property type="entry name" value="DUF4178"/>
</dbReference>
<proteinExistence type="predicted"/>
<organism evidence="3 4">
    <name type="scientific">Nannocystis exedens</name>
    <dbReference type="NCBI Taxonomy" id="54"/>
    <lineage>
        <taxon>Bacteria</taxon>
        <taxon>Pseudomonadati</taxon>
        <taxon>Myxococcota</taxon>
        <taxon>Polyangia</taxon>
        <taxon>Nannocystales</taxon>
        <taxon>Nannocystaceae</taxon>
        <taxon>Nannocystis</taxon>
    </lineage>
</organism>
<dbReference type="AlphaFoldDB" id="A0A1I1Y1C1"/>
<keyword evidence="1" id="KW-1133">Transmembrane helix</keyword>
<sequence length="265" mass="28305">MLQASVEGLRSRMLTLASLLAAMTIAGAFWVGILAARRLRDWGDRRQLTEGDGPHPPLALAAAASVSTTSGSIPGDPVSQKIRARVAQRLQGRLQPAPVPRAAPDTPDGPELTLTALRQGDVVVVETGDPNLDGDYLIDGVVNLKEGATATVIAVMTDADRHRWLIGSPDQERWLLAEPVRGHGLSGEPPRHIPHQEHTYALERRGQASAAGVGMHGRPALPRVATYVYRAAADRALWVERWGDQVLVGAATAIPQHAVQFLPGS</sequence>
<protein>
    <recommendedName>
        <fullName evidence="2">DUF4178 domain-containing protein</fullName>
    </recommendedName>
</protein>